<dbReference type="InterPro" id="IPR002931">
    <property type="entry name" value="Transglutaminase-like"/>
</dbReference>
<proteinExistence type="predicted"/>
<protein>
    <submittedName>
        <fullName evidence="3">Transglutaminase superfamily protein</fullName>
    </submittedName>
</protein>
<evidence type="ECO:0000313" key="4">
    <source>
        <dbReference type="Proteomes" id="UP000268007"/>
    </source>
</evidence>
<reference evidence="3 4" key="1">
    <citation type="submission" date="2018-10" db="EMBL/GenBank/DDBJ databases">
        <title>Genomic Encyclopedia of Archaeal and Bacterial Type Strains, Phase II (KMG-II): from individual species to whole genera.</title>
        <authorList>
            <person name="Goeker M."/>
        </authorList>
    </citation>
    <scope>NUCLEOTIDE SEQUENCE [LARGE SCALE GENOMIC DNA]</scope>
    <source>
        <strain evidence="3 4">DSM 18602</strain>
    </source>
</reference>
<comment type="caution">
    <text evidence="3">The sequence shown here is derived from an EMBL/GenBank/DDBJ whole genome shotgun (WGS) entry which is preliminary data.</text>
</comment>
<dbReference type="OrthoDB" id="5166556at2"/>
<gene>
    <name evidence="3" type="ORF">BDD43_2381</name>
</gene>
<dbReference type="Proteomes" id="UP000268007">
    <property type="component" value="Unassembled WGS sequence"/>
</dbReference>
<feature type="chain" id="PRO_5019736668" evidence="1">
    <location>
        <begin position="22"/>
        <end position="415"/>
    </location>
</feature>
<feature type="signal peptide" evidence="1">
    <location>
        <begin position="1"/>
        <end position="21"/>
    </location>
</feature>
<dbReference type="InterPro" id="IPR038765">
    <property type="entry name" value="Papain-like_cys_pep_sf"/>
</dbReference>
<keyword evidence="4" id="KW-1185">Reference proteome</keyword>
<dbReference type="Gene3D" id="3.10.620.30">
    <property type="match status" value="1"/>
</dbReference>
<accession>A0A495IZR9</accession>
<name>A0A495IZR9_9SPHI</name>
<organism evidence="3 4">
    <name type="scientific">Mucilaginibacter gracilis</name>
    <dbReference type="NCBI Taxonomy" id="423350"/>
    <lineage>
        <taxon>Bacteria</taxon>
        <taxon>Pseudomonadati</taxon>
        <taxon>Bacteroidota</taxon>
        <taxon>Sphingobacteriia</taxon>
        <taxon>Sphingobacteriales</taxon>
        <taxon>Sphingobacteriaceae</taxon>
        <taxon>Mucilaginibacter</taxon>
    </lineage>
</organism>
<dbReference type="EMBL" id="RBKU01000001">
    <property type="protein sequence ID" value="RKR82210.1"/>
    <property type="molecule type" value="Genomic_DNA"/>
</dbReference>
<keyword evidence="1" id="KW-0732">Signal</keyword>
<dbReference type="Pfam" id="PF01841">
    <property type="entry name" value="Transglut_core"/>
    <property type="match status" value="1"/>
</dbReference>
<evidence type="ECO:0000313" key="3">
    <source>
        <dbReference type="EMBL" id="RKR82210.1"/>
    </source>
</evidence>
<dbReference type="SUPFAM" id="SSF54001">
    <property type="entry name" value="Cysteine proteinases"/>
    <property type="match status" value="1"/>
</dbReference>
<feature type="domain" description="Transglutaminase-like" evidence="2">
    <location>
        <begin position="183"/>
        <end position="289"/>
    </location>
</feature>
<dbReference type="AlphaFoldDB" id="A0A495IZR9"/>
<evidence type="ECO:0000256" key="1">
    <source>
        <dbReference type="SAM" id="SignalP"/>
    </source>
</evidence>
<sequence length="415" mass="47938">MKTKVFTLTLILFCIGTVARAENKEFENYAQTQSKLMQDAYEKRDVKMYGELFDDFKAKYSKLPDQDQKYYRNYLINGYYNFCCTYAILKNKKMAIDYLDKSIKAGYVDYSHISTDSDLDYIRNDAGYIALITPLRKVGDYMYIIKHAAKYNAAEKRTLPEFTYQAADNPNLVILRKTFNLDSIAGKGNEVSKVINLMYWIHNLVPHDGNHGNPTVKNALSMIAVCKQEKRGLNCRGLATVLNECYLSMGIKSRFVTCLPKDSLQIDNDCHVINMVYINSLKKWIWIDPTFCAYVMDEKGQLLGLEEVRERLINDKTLIINPDANWNHISSESKEYYLNYYMAKNLYRLECATSSEYDTETRTPNKTVSYIQLLPLDYFKQTPEKTSSTSNVDHVTYNNYNTNNPAAFWAAPVGK</sequence>
<evidence type="ECO:0000259" key="2">
    <source>
        <dbReference type="Pfam" id="PF01841"/>
    </source>
</evidence>
<dbReference type="NCBIfam" id="NF047558">
    <property type="entry name" value="TPR_END_plus"/>
    <property type="match status" value="1"/>
</dbReference>
<dbReference type="RefSeq" id="WP_121197833.1">
    <property type="nucleotide sequence ID" value="NZ_RBKU01000001.1"/>
</dbReference>